<dbReference type="InterPro" id="IPR029479">
    <property type="entry name" value="Nitroreductase"/>
</dbReference>
<name>A0A0F9XN13_9ZZZZ</name>
<evidence type="ECO:0000259" key="3">
    <source>
        <dbReference type="Pfam" id="PF00881"/>
    </source>
</evidence>
<comment type="caution">
    <text evidence="5">The sequence shown here is derived from an EMBL/GenBank/DDBJ whole genome shotgun (WGS) entry which is preliminary data.</text>
</comment>
<dbReference type="InterPro" id="IPR000415">
    <property type="entry name" value="Nitroreductase-like"/>
</dbReference>
<dbReference type="GO" id="GO:0016491">
    <property type="term" value="F:oxidoreductase activity"/>
    <property type="evidence" value="ECO:0007669"/>
    <property type="project" value="UniProtKB-KW"/>
</dbReference>
<comment type="similarity">
    <text evidence="1">Belongs to the nitroreductase family.</text>
</comment>
<evidence type="ECO:0000259" key="4">
    <source>
        <dbReference type="Pfam" id="PF14512"/>
    </source>
</evidence>
<feature type="domain" description="Nitroreductase" evidence="3">
    <location>
        <begin position="7"/>
        <end position="77"/>
    </location>
</feature>
<evidence type="ECO:0000313" key="5">
    <source>
        <dbReference type="EMBL" id="KKN93558.1"/>
    </source>
</evidence>
<dbReference type="EMBL" id="LAZR01000085">
    <property type="protein sequence ID" value="KKN93558.1"/>
    <property type="molecule type" value="Genomic_DNA"/>
</dbReference>
<reference evidence="5" key="1">
    <citation type="journal article" date="2015" name="Nature">
        <title>Complex archaea that bridge the gap between prokaryotes and eukaryotes.</title>
        <authorList>
            <person name="Spang A."/>
            <person name="Saw J.H."/>
            <person name="Jorgensen S.L."/>
            <person name="Zaremba-Niedzwiedzka K."/>
            <person name="Martijn J."/>
            <person name="Lind A.E."/>
            <person name="van Eijk R."/>
            <person name="Schleper C."/>
            <person name="Guy L."/>
            <person name="Ettema T.J."/>
        </authorList>
    </citation>
    <scope>NUCLEOTIDE SEQUENCE</scope>
</reference>
<protein>
    <recommendedName>
        <fullName evidence="6">Nitroreductase domain-containing protein</fullName>
    </recommendedName>
</protein>
<dbReference type="Pfam" id="PF14512">
    <property type="entry name" value="TM1586_NiRdase"/>
    <property type="match status" value="1"/>
</dbReference>
<dbReference type="SUPFAM" id="SSF55469">
    <property type="entry name" value="FMN-dependent nitroreductase-like"/>
    <property type="match status" value="1"/>
</dbReference>
<evidence type="ECO:0008006" key="6">
    <source>
        <dbReference type="Google" id="ProtNLM"/>
    </source>
</evidence>
<proteinExistence type="inferred from homology"/>
<accession>A0A0F9XN13</accession>
<evidence type="ECO:0000256" key="2">
    <source>
        <dbReference type="ARBA" id="ARBA00023002"/>
    </source>
</evidence>
<sequence length="171" mass="19120">MDVQEAVKTRRAVRSYKPDAVPEESLKRILEAVRLAPSAKNKQDWKFIVVKNPEKRKQLSEAARNQEFIAQTPMVIVGVALDPDYIMGSEVPAYAVDLGIAMEHIALSAVEEGLGTCWVGGFSQKEVKEVLKIPEKYKVVALMPLGFPADKPASKIRKDLEEITCYENFTE</sequence>
<keyword evidence="2" id="KW-0560">Oxidoreductase</keyword>
<gene>
    <name evidence="5" type="ORF">LCGC14_0197470</name>
</gene>
<evidence type="ECO:0000256" key="1">
    <source>
        <dbReference type="ARBA" id="ARBA00007118"/>
    </source>
</evidence>
<dbReference type="AlphaFoldDB" id="A0A0F9XN13"/>
<dbReference type="Gene3D" id="3.40.109.10">
    <property type="entry name" value="NADH Oxidase"/>
    <property type="match status" value="1"/>
</dbReference>
<dbReference type="InterPro" id="IPR029478">
    <property type="entry name" value="TM1586_NiRdase"/>
</dbReference>
<dbReference type="Pfam" id="PF00881">
    <property type="entry name" value="Nitroreductase"/>
    <property type="match status" value="1"/>
</dbReference>
<organism evidence="5">
    <name type="scientific">marine sediment metagenome</name>
    <dbReference type="NCBI Taxonomy" id="412755"/>
    <lineage>
        <taxon>unclassified sequences</taxon>
        <taxon>metagenomes</taxon>
        <taxon>ecological metagenomes</taxon>
    </lineage>
</organism>
<dbReference type="PANTHER" id="PTHR43673">
    <property type="entry name" value="NAD(P)H NITROREDUCTASE YDGI-RELATED"/>
    <property type="match status" value="1"/>
</dbReference>
<feature type="domain" description="Putative nitroreductase TM1586" evidence="4">
    <location>
        <begin position="87"/>
        <end position="168"/>
    </location>
</feature>
<dbReference type="PANTHER" id="PTHR43673:SF10">
    <property type="entry name" value="NADH DEHYDROGENASE_NAD(P)H NITROREDUCTASE XCC3605-RELATED"/>
    <property type="match status" value="1"/>
</dbReference>
<dbReference type="CDD" id="cd02139">
    <property type="entry name" value="nitroreductase"/>
    <property type="match status" value="1"/>
</dbReference>